<sequence length="175" mass="18256">MTEKGVVTAVKGRRATVEFDRKSACDSCHMCAVTRDGMKVKIVIENTLGAERGDIVTVSMGERFVLTAALVVYIIPLVLVGVGIGVGSLFGETLQIVLAVVGLALGLGIAMVLDRCVIRKRKGFVPEMTEIVRVSPVVTGGGAAAAAEVTDNAETEQPPEPGEDHPGEGGDARPE</sequence>
<evidence type="ECO:0000256" key="2">
    <source>
        <dbReference type="SAM" id="Phobius"/>
    </source>
</evidence>
<gene>
    <name evidence="3" type="ORF">IAC73_03780</name>
</gene>
<dbReference type="PANTHER" id="PTHR35867:SF1">
    <property type="entry name" value="PROTEIN RSEC"/>
    <property type="match status" value="1"/>
</dbReference>
<reference evidence="3" key="1">
    <citation type="submission" date="2020-10" db="EMBL/GenBank/DDBJ databases">
        <authorList>
            <person name="Gilroy R."/>
        </authorList>
    </citation>
    <scope>NUCLEOTIDE SEQUENCE</scope>
    <source>
        <strain evidence="3">10406</strain>
    </source>
</reference>
<comment type="caution">
    <text evidence="3">The sequence shown here is derived from an EMBL/GenBank/DDBJ whole genome shotgun (WGS) entry which is preliminary data.</text>
</comment>
<proteinExistence type="predicted"/>
<reference evidence="3" key="2">
    <citation type="journal article" date="2021" name="PeerJ">
        <title>Extensive microbial diversity within the chicken gut microbiome revealed by metagenomics and culture.</title>
        <authorList>
            <person name="Gilroy R."/>
            <person name="Ravi A."/>
            <person name="Getino M."/>
            <person name="Pursley I."/>
            <person name="Horton D.L."/>
            <person name="Alikhan N.F."/>
            <person name="Baker D."/>
            <person name="Gharbi K."/>
            <person name="Hall N."/>
            <person name="Watson M."/>
            <person name="Adriaenssens E.M."/>
            <person name="Foster-Nyarko E."/>
            <person name="Jarju S."/>
            <person name="Secka A."/>
            <person name="Antonio M."/>
            <person name="Oren A."/>
            <person name="Chaudhuri R.R."/>
            <person name="La Ragione R."/>
            <person name="Hildebrand F."/>
            <person name="Pallen M.J."/>
        </authorList>
    </citation>
    <scope>NUCLEOTIDE SEQUENCE</scope>
    <source>
        <strain evidence="3">10406</strain>
    </source>
</reference>
<dbReference type="Proteomes" id="UP000886857">
    <property type="component" value="Unassembled WGS sequence"/>
</dbReference>
<feature type="compositionally biased region" description="Low complexity" evidence="1">
    <location>
        <begin position="144"/>
        <end position="156"/>
    </location>
</feature>
<organism evidence="3 4">
    <name type="scientific">Candidatus Limadaptatus stercoripullorum</name>
    <dbReference type="NCBI Taxonomy" id="2840846"/>
    <lineage>
        <taxon>Bacteria</taxon>
        <taxon>Bacillati</taxon>
        <taxon>Bacillota</taxon>
        <taxon>Clostridia</taxon>
        <taxon>Eubacteriales</taxon>
        <taxon>Candidatus Limadaptatus</taxon>
    </lineage>
</organism>
<name>A0A9D1SWR9_9FIRM</name>
<keyword evidence="2" id="KW-0472">Membrane</keyword>
<evidence type="ECO:0000313" key="3">
    <source>
        <dbReference type="EMBL" id="HIU98945.1"/>
    </source>
</evidence>
<dbReference type="PANTHER" id="PTHR35867">
    <property type="entry name" value="PROTEIN RSEC"/>
    <property type="match status" value="1"/>
</dbReference>
<keyword evidence="2" id="KW-0812">Transmembrane</keyword>
<dbReference type="InterPro" id="IPR007359">
    <property type="entry name" value="SigmaE_reg_RseC_MucC"/>
</dbReference>
<feature type="transmembrane region" description="Helical" evidence="2">
    <location>
        <begin position="64"/>
        <end position="90"/>
    </location>
</feature>
<feature type="transmembrane region" description="Helical" evidence="2">
    <location>
        <begin position="96"/>
        <end position="113"/>
    </location>
</feature>
<evidence type="ECO:0000313" key="4">
    <source>
        <dbReference type="Proteomes" id="UP000886857"/>
    </source>
</evidence>
<dbReference type="Pfam" id="PF04246">
    <property type="entry name" value="RseC_MucC"/>
    <property type="match status" value="1"/>
</dbReference>
<protein>
    <submittedName>
        <fullName evidence="3">SoxR reducing system RseC family protein</fullName>
    </submittedName>
</protein>
<dbReference type="AlphaFoldDB" id="A0A9D1SWR9"/>
<keyword evidence="2" id="KW-1133">Transmembrane helix</keyword>
<accession>A0A9D1SWR9</accession>
<feature type="compositionally biased region" description="Basic and acidic residues" evidence="1">
    <location>
        <begin position="162"/>
        <end position="175"/>
    </location>
</feature>
<feature type="region of interest" description="Disordered" evidence="1">
    <location>
        <begin position="140"/>
        <end position="175"/>
    </location>
</feature>
<dbReference type="EMBL" id="DVOE01000057">
    <property type="protein sequence ID" value="HIU98945.1"/>
    <property type="molecule type" value="Genomic_DNA"/>
</dbReference>
<evidence type="ECO:0000256" key="1">
    <source>
        <dbReference type="SAM" id="MobiDB-lite"/>
    </source>
</evidence>